<gene>
    <name evidence="1" type="ORF">GWK47_032060</name>
</gene>
<keyword evidence="2" id="KW-1185">Reference proteome</keyword>
<dbReference type="SUPFAM" id="SSF56219">
    <property type="entry name" value="DNase I-like"/>
    <property type="match status" value="1"/>
</dbReference>
<dbReference type="EMBL" id="JACEEZ010001961">
    <property type="protein sequence ID" value="KAG0728638.1"/>
    <property type="molecule type" value="Genomic_DNA"/>
</dbReference>
<dbReference type="AlphaFoldDB" id="A0A8J4YKN4"/>
<protein>
    <recommendedName>
        <fullName evidence="3">Endonuclease/exonuclease/phosphatase domain-containing protein</fullName>
    </recommendedName>
</protein>
<proteinExistence type="predicted"/>
<dbReference type="Proteomes" id="UP000770661">
    <property type="component" value="Unassembled WGS sequence"/>
</dbReference>
<name>A0A8J4YKN4_CHIOP</name>
<evidence type="ECO:0008006" key="3">
    <source>
        <dbReference type="Google" id="ProtNLM"/>
    </source>
</evidence>
<sequence>MVVYVKRSIPVELVSPPGKHGGIECIAVKLRLAAGCLTLVNVYVSQNSLRFEQLTGFSVRDHTLLVRDLNARHDSLGSAGSRNWNGTVWHQFLNDYDDVRLLGDDSPTHLQGGRIDYACLFNTEGMGGKCEVVSELLSDHFALYVELLLGKALANHGRVRYTITSNNRIRFVNQLTAWYSRYRPHDADTFYEDLVKQIVTVVDKNTAERKSTPVRRRNYTKDVQVRAWNTTLRRAHQERIRSGKTDEARIALQEVTKACSVVREEARVKYWEGFLDNIAATRSTTEIWSEVNRVRGVHRGVRVVGDPQTVADDSSRWRSGLVQPACLVCQGKLLEISSTMSLGGVLLYVLVLTTEVTVRVPLSREMNCWLR</sequence>
<dbReference type="Gene3D" id="3.60.10.10">
    <property type="entry name" value="Endonuclease/exonuclease/phosphatase"/>
    <property type="match status" value="1"/>
</dbReference>
<comment type="caution">
    <text evidence="1">The sequence shown here is derived from an EMBL/GenBank/DDBJ whole genome shotgun (WGS) entry which is preliminary data.</text>
</comment>
<dbReference type="OrthoDB" id="412981at2759"/>
<organism evidence="1 2">
    <name type="scientific">Chionoecetes opilio</name>
    <name type="common">Atlantic snow crab</name>
    <name type="synonym">Cancer opilio</name>
    <dbReference type="NCBI Taxonomy" id="41210"/>
    <lineage>
        <taxon>Eukaryota</taxon>
        <taxon>Metazoa</taxon>
        <taxon>Ecdysozoa</taxon>
        <taxon>Arthropoda</taxon>
        <taxon>Crustacea</taxon>
        <taxon>Multicrustacea</taxon>
        <taxon>Malacostraca</taxon>
        <taxon>Eumalacostraca</taxon>
        <taxon>Eucarida</taxon>
        <taxon>Decapoda</taxon>
        <taxon>Pleocyemata</taxon>
        <taxon>Brachyura</taxon>
        <taxon>Eubrachyura</taxon>
        <taxon>Majoidea</taxon>
        <taxon>Majidae</taxon>
        <taxon>Chionoecetes</taxon>
    </lineage>
</organism>
<evidence type="ECO:0000313" key="2">
    <source>
        <dbReference type="Proteomes" id="UP000770661"/>
    </source>
</evidence>
<reference evidence="1" key="1">
    <citation type="submission" date="2020-07" db="EMBL/GenBank/DDBJ databases">
        <title>The High-quality genome of the commercially important snow crab, Chionoecetes opilio.</title>
        <authorList>
            <person name="Jeong J.-H."/>
            <person name="Ryu S."/>
        </authorList>
    </citation>
    <scope>NUCLEOTIDE SEQUENCE</scope>
    <source>
        <strain evidence="1">MADBK_172401_WGS</strain>
        <tissue evidence="1">Digestive gland</tissue>
    </source>
</reference>
<evidence type="ECO:0000313" key="1">
    <source>
        <dbReference type="EMBL" id="KAG0728638.1"/>
    </source>
</evidence>
<dbReference type="InterPro" id="IPR036691">
    <property type="entry name" value="Endo/exonu/phosph_ase_sf"/>
</dbReference>
<accession>A0A8J4YKN4</accession>